<protein>
    <submittedName>
        <fullName evidence="8">ATP synthase protein I</fullName>
    </submittedName>
</protein>
<comment type="caution">
    <text evidence="8">The sequence shown here is derived from an EMBL/GenBank/DDBJ whole genome shotgun (WGS) entry which is preliminary data.</text>
</comment>
<accession>A0A4R6NC88</accession>
<dbReference type="Pfam" id="PF03899">
    <property type="entry name" value="ATP-synt_I"/>
    <property type="match status" value="1"/>
</dbReference>
<feature type="transmembrane region" description="Helical" evidence="7">
    <location>
        <begin position="88"/>
        <end position="108"/>
    </location>
</feature>
<keyword evidence="2" id="KW-1003">Cell membrane</keyword>
<keyword evidence="9" id="KW-1185">Reference proteome</keyword>
<organism evidence="8 9">
    <name type="scientific">Roseateles asaccharophilus</name>
    <dbReference type="NCBI Taxonomy" id="582607"/>
    <lineage>
        <taxon>Bacteria</taxon>
        <taxon>Pseudomonadati</taxon>
        <taxon>Pseudomonadota</taxon>
        <taxon>Betaproteobacteria</taxon>
        <taxon>Burkholderiales</taxon>
        <taxon>Sphaerotilaceae</taxon>
        <taxon>Roseateles</taxon>
    </lineage>
</organism>
<keyword evidence="3 7" id="KW-0812">Transmembrane</keyword>
<evidence type="ECO:0000256" key="1">
    <source>
        <dbReference type="ARBA" id="ARBA00004651"/>
    </source>
</evidence>
<evidence type="ECO:0000256" key="7">
    <source>
        <dbReference type="SAM" id="Phobius"/>
    </source>
</evidence>
<dbReference type="GO" id="GO:0005886">
    <property type="term" value="C:plasma membrane"/>
    <property type="evidence" value="ECO:0007669"/>
    <property type="project" value="UniProtKB-SubCell"/>
</dbReference>
<keyword evidence="4 7" id="KW-1133">Transmembrane helix</keyword>
<sequence>MGFADRPQANVNPKETRAGRLDAQPDWDDASQGDAADEVAFKALTREEAQALRARIPPLSPWRVVAAQAAAGVFCAALWWLFTQEGGKAWSALYGVIAVVVPNALMAWGTSRRPVGHAGAALLSLMFWELIKIVLVIAILVAVAMRASDLSWPALLLTMIVSLKVNWLALLMQGRIKKISDGN</sequence>
<name>A0A4R6NC88_9BURK</name>
<feature type="region of interest" description="Disordered" evidence="6">
    <location>
        <begin position="1"/>
        <end position="32"/>
    </location>
</feature>
<evidence type="ECO:0000313" key="9">
    <source>
        <dbReference type="Proteomes" id="UP000295357"/>
    </source>
</evidence>
<gene>
    <name evidence="8" type="ORF">DFR39_10177</name>
</gene>
<comment type="subcellular location">
    <subcellularLocation>
        <location evidence="1">Cell membrane</location>
        <topology evidence="1">Multi-pass membrane protein</topology>
    </subcellularLocation>
</comment>
<dbReference type="OrthoDB" id="9154947at2"/>
<evidence type="ECO:0000256" key="4">
    <source>
        <dbReference type="ARBA" id="ARBA00022989"/>
    </source>
</evidence>
<dbReference type="RefSeq" id="WP_133601557.1">
    <property type="nucleotide sequence ID" value="NZ_JAUFPJ010000005.1"/>
</dbReference>
<evidence type="ECO:0000256" key="2">
    <source>
        <dbReference type="ARBA" id="ARBA00022475"/>
    </source>
</evidence>
<feature type="transmembrane region" description="Helical" evidence="7">
    <location>
        <begin position="120"/>
        <end position="144"/>
    </location>
</feature>
<evidence type="ECO:0000256" key="3">
    <source>
        <dbReference type="ARBA" id="ARBA00022692"/>
    </source>
</evidence>
<keyword evidence="5 7" id="KW-0472">Membrane</keyword>
<evidence type="ECO:0000256" key="6">
    <source>
        <dbReference type="SAM" id="MobiDB-lite"/>
    </source>
</evidence>
<dbReference type="InterPro" id="IPR005598">
    <property type="entry name" value="ATP_synth_I"/>
</dbReference>
<reference evidence="8 9" key="1">
    <citation type="submission" date="2019-03" db="EMBL/GenBank/DDBJ databases">
        <title>Genomic Encyclopedia of Type Strains, Phase IV (KMG-IV): sequencing the most valuable type-strain genomes for metagenomic binning, comparative biology and taxonomic classification.</title>
        <authorList>
            <person name="Goeker M."/>
        </authorList>
    </citation>
    <scope>NUCLEOTIDE SEQUENCE [LARGE SCALE GENOMIC DNA]</scope>
    <source>
        <strain evidence="8 9">DSM 25082</strain>
    </source>
</reference>
<evidence type="ECO:0000256" key="5">
    <source>
        <dbReference type="ARBA" id="ARBA00023136"/>
    </source>
</evidence>
<proteinExistence type="predicted"/>
<feature type="transmembrane region" description="Helical" evidence="7">
    <location>
        <begin position="150"/>
        <end position="170"/>
    </location>
</feature>
<dbReference type="AlphaFoldDB" id="A0A4R6NC88"/>
<dbReference type="Proteomes" id="UP000295357">
    <property type="component" value="Unassembled WGS sequence"/>
</dbReference>
<evidence type="ECO:0000313" key="8">
    <source>
        <dbReference type="EMBL" id="TDP12605.1"/>
    </source>
</evidence>
<dbReference type="EMBL" id="SNXE01000001">
    <property type="protein sequence ID" value="TDP12605.1"/>
    <property type="molecule type" value="Genomic_DNA"/>
</dbReference>
<feature type="transmembrane region" description="Helical" evidence="7">
    <location>
        <begin position="62"/>
        <end position="82"/>
    </location>
</feature>